<dbReference type="AlphaFoldDB" id="T1XEC9"/>
<dbReference type="Pfam" id="PF01804">
    <property type="entry name" value="Penicil_amidase"/>
    <property type="match status" value="1"/>
</dbReference>
<organism evidence="7 8">
    <name type="scientific">Variovorax paradoxus B4</name>
    <dbReference type="NCBI Taxonomy" id="1246301"/>
    <lineage>
        <taxon>Bacteria</taxon>
        <taxon>Pseudomonadati</taxon>
        <taxon>Pseudomonadota</taxon>
        <taxon>Betaproteobacteria</taxon>
        <taxon>Burkholderiales</taxon>
        <taxon>Comamonadaceae</taxon>
        <taxon>Variovorax</taxon>
    </lineage>
</organism>
<reference evidence="7 8" key="1">
    <citation type="submission" date="2012-10" db="EMBL/GenBank/DDBJ databases">
        <title>Genome sequence of Variovorax paradoxus B4.</title>
        <authorList>
            <person name="Schuldes J."/>
            <person name="Brandt U."/>
            <person name="Hiessl S."/>
            <person name="Wuebbeler J.H."/>
            <person name="Thuermer A."/>
            <person name="Steinbuechel A."/>
            <person name="Daniel R."/>
        </authorList>
    </citation>
    <scope>NUCLEOTIDE SEQUENCE [LARGE SCALE GENOMIC DNA]</scope>
    <source>
        <strain evidence="7 8">B4</strain>
    </source>
</reference>
<dbReference type="InterPro" id="IPR002692">
    <property type="entry name" value="S45"/>
</dbReference>
<gene>
    <name evidence="7" type="ORF">VAPA_1c35860</name>
</gene>
<dbReference type="Proteomes" id="UP000016223">
    <property type="component" value="Chromosome 1"/>
</dbReference>
<sequence>MRTRHLRPTSRRSLGQRHSIGATALAALVLAGCASGPPGVQTPPRVPSSFAVPGLEKPAEVLIDRWGVPHLYAGTLYDAFVAQGFIAARDRLWQMDLWRKRGLGEMARDFGPAWVESDRAARAVLYRGDMYREWLAYGSDAKRVAEAFAAGVNAYVAQVRAQPALLPKEFALLGYQPSLWSAEDVVRIRHHGLTLNFTSEIDRARAFCAGGQGIKADWLRRELDPPVTPKVPVGLDPCTLPAAELRAAYLRATEPPRFTKDNTRLAGTATASALLPPGGTEATARSAEEEQERQQALQGDPTAAYGSNNWVIAPKLTATGRPILANDPHRAHGAPSLRYMAHLSAPGMDAIGAGEPFLPGLSIGHNGTIAFGLTRFYMDQEDLYVYQLNPRNPNEYRYQGRWDPMTRVTERIAVRGESAPREVVNTFTRHGPVLLSEPGKRRAFALRAAWLEPGMAPYFGSMDYMRAQNWDQFRAAMNRWGAPGENQVYADRNGNVGWIPGGLTPIRPNWDGLMPVPGDGRYEWSGFRNGDELPSEFNPARGYVVTANENNIPPDHPAAKKGIGYEWSDGARARRLKELFEKKAASGSRFTLEDSERMQNDIVATPAQRLLKLLAGLRSDDARTAAGLRLLQGWDGTMDRDSAAAALYEVWSAKTLRAAVLKAGAGEAAASLAAPGDNTRMLLLLENPFGWVSDAQRDALLLETLPPAMQELTAKLGPDMSAWKWGALHRAEFRHPLGGVVDAAMRKKLEVGDWPMSGSAFTPMAASYRANDYKLTSGASFRMVLDVGNWDASRAINTPGQSGDPDSPHYRDLAPLWLEGKYVPLVYSRGGGGEGDCGEGSVDAFFALGFWGSGPGRDPAPEPQKPTNPPSQQEQHPVPQQTAPPATQ</sequence>
<keyword evidence="5" id="KW-0479">Metal-binding</keyword>
<feature type="region of interest" description="Disordered" evidence="6">
    <location>
        <begin position="849"/>
        <end position="888"/>
    </location>
</feature>
<feature type="region of interest" description="Disordered" evidence="6">
    <location>
        <begin position="269"/>
        <end position="302"/>
    </location>
</feature>
<dbReference type="InterPro" id="IPR014395">
    <property type="entry name" value="Pen/GL7ACA/AHL_acylase"/>
</dbReference>
<feature type="binding site" evidence="5">
    <location>
        <position position="382"/>
    </location>
    <ligand>
        <name>Ca(2+)</name>
        <dbReference type="ChEBI" id="CHEBI:29108"/>
    </ligand>
</feature>
<evidence type="ECO:0000256" key="4">
    <source>
        <dbReference type="PIRSR" id="PIRSR001227-1"/>
    </source>
</evidence>
<evidence type="ECO:0000256" key="1">
    <source>
        <dbReference type="ARBA" id="ARBA00006586"/>
    </source>
</evidence>
<evidence type="ECO:0000256" key="3">
    <source>
        <dbReference type="ARBA" id="ARBA00023145"/>
    </source>
</evidence>
<comment type="similarity">
    <text evidence="1">Belongs to the peptidase S45 family.</text>
</comment>
<dbReference type="GO" id="GO:0046872">
    <property type="term" value="F:metal ion binding"/>
    <property type="evidence" value="ECO:0007669"/>
    <property type="project" value="UniProtKB-KW"/>
</dbReference>
<dbReference type="PROSITE" id="PS51257">
    <property type="entry name" value="PROKAR_LIPOPROTEIN"/>
    <property type="match status" value="1"/>
</dbReference>
<dbReference type="Gene3D" id="1.10.1400.10">
    <property type="match status" value="1"/>
</dbReference>
<dbReference type="InterPro" id="IPR043147">
    <property type="entry name" value="Penicillin_amidase_A-knob"/>
</dbReference>
<dbReference type="KEGG" id="vpd:VAPA_1c35860"/>
<dbReference type="MEROPS" id="S45.003"/>
<feature type="compositionally biased region" description="Low complexity" evidence="6">
    <location>
        <begin position="879"/>
        <end position="888"/>
    </location>
</feature>
<dbReference type="InterPro" id="IPR043146">
    <property type="entry name" value="Penicillin_amidase_N_B-knob"/>
</dbReference>
<name>T1XEC9_VARPD</name>
<dbReference type="EMBL" id="CP003911">
    <property type="protein sequence ID" value="AGU50669.1"/>
    <property type="molecule type" value="Genomic_DNA"/>
</dbReference>
<dbReference type="PIRSF" id="PIRSF001227">
    <property type="entry name" value="Pen_acylase"/>
    <property type="match status" value="1"/>
</dbReference>
<evidence type="ECO:0000256" key="6">
    <source>
        <dbReference type="SAM" id="MobiDB-lite"/>
    </source>
</evidence>
<protein>
    <submittedName>
        <fullName evidence="7">Putative penicillin amidase</fullName>
    </submittedName>
</protein>
<keyword evidence="2" id="KW-0378">Hydrolase</keyword>
<keyword evidence="5" id="KW-0106">Calcium</keyword>
<feature type="active site" description="Nucleophile" evidence="4">
    <location>
        <position position="307"/>
    </location>
</feature>
<dbReference type="GO" id="GO:0016811">
    <property type="term" value="F:hydrolase activity, acting on carbon-nitrogen (but not peptide) bonds, in linear amides"/>
    <property type="evidence" value="ECO:0007669"/>
    <property type="project" value="InterPro"/>
</dbReference>
<dbReference type="SUPFAM" id="SSF56235">
    <property type="entry name" value="N-terminal nucleophile aminohydrolases (Ntn hydrolases)"/>
    <property type="match status" value="1"/>
</dbReference>
<comment type="cofactor">
    <cofactor evidence="5">
        <name>Ca(2+)</name>
        <dbReference type="ChEBI" id="CHEBI:29108"/>
    </cofactor>
    <text evidence="5">Binds 1 Ca(2+) ion per dimer.</text>
</comment>
<accession>T1XEC9</accession>
<dbReference type="CDD" id="cd03747">
    <property type="entry name" value="Ntn_PGA_like"/>
    <property type="match status" value="1"/>
</dbReference>
<dbReference type="InterPro" id="IPR029055">
    <property type="entry name" value="Ntn_hydrolases_N"/>
</dbReference>
<dbReference type="PANTHER" id="PTHR34218">
    <property type="entry name" value="PEPTIDASE S45 PENICILLIN AMIDASE"/>
    <property type="match status" value="1"/>
</dbReference>
<evidence type="ECO:0000256" key="2">
    <source>
        <dbReference type="ARBA" id="ARBA00022801"/>
    </source>
</evidence>
<evidence type="ECO:0000313" key="8">
    <source>
        <dbReference type="Proteomes" id="UP000016223"/>
    </source>
</evidence>
<evidence type="ECO:0000256" key="5">
    <source>
        <dbReference type="PIRSR" id="PIRSR001227-2"/>
    </source>
</evidence>
<dbReference type="Gene3D" id="2.30.120.10">
    <property type="match status" value="1"/>
</dbReference>
<dbReference type="InterPro" id="IPR023343">
    <property type="entry name" value="Penicillin_amidase_dom1"/>
</dbReference>
<dbReference type="GO" id="GO:0017000">
    <property type="term" value="P:antibiotic biosynthetic process"/>
    <property type="evidence" value="ECO:0007669"/>
    <property type="project" value="InterPro"/>
</dbReference>
<dbReference type="PANTHER" id="PTHR34218:SF4">
    <property type="entry name" value="ACYL-HOMOSERINE LACTONE ACYLASE QUIP"/>
    <property type="match status" value="1"/>
</dbReference>
<keyword evidence="3" id="KW-0865">Zymogen</keyword>
<feature type="binding site" evidence="5">
    <location>
        <position position="379"/>
    </location>
    <ligand>
        <name>Ca(2+)</name>
        <dbReference type="ChEBI" id="CHEBI:29108"/>
    </ligand>
</feature>
<dbReference type="Gene3D" id="3.60.20.10">
    <property type="entry name" value="Glutamine Phosphoribosylpyrophosphate, subunit 1, domain 1"/>
    <property type="match status" value="1"/>
</dbReference>
<proteinExistence type="inferred from homology"/>
<evidence type="ECO:0000313" key="7">
    <source>
        <dbReference type="EMBL" id="AGU50669.1"/>
    </source>
</evidence>
<dbReference type="Gene3D" id="1.10.439.10">
    <property type="entry name" value="Penicillin Amidohydrolase, domain 1"/>
    <property type="match status" value="1"/>
</dbReference>
<dbReference type="HOGENOM" id="CLU_011790_0_1_4"/>